<comment type="function">
    <text evidence="9">Digests double-stranded RNA. Involved in the processing of primary rRNA transcript to yield the immediate precursors to the large and small rRNAs (23S and 16S). Processes some mRNAs, and tRNAs when they are encoded in the rRNA operon. Processes pre-crRNA and tracrRNA of type II CRISPR loci if present in the organism.</text>
</comment>
<evidence type="ECO:0000256" key="4">
    <source>
        <dbReference type="ARBA" id="ARBA00022664"/>
    </source>
</evidence>
<dbReference type="GO" id="GO:0046872">
    <property type="term" value="F:metal ion binding"/>
    <property type="evidence" value="ECO:0007669"/>
    <property type="project" value="UniProtKB-KW"/>
</dbReference>
<comment type="subcellular location">
    <subcellularLocation>
        <location evidence="9">Cytoplasm</location>
    </subcellularLocation>
</comment>
<dbReference type="GO" id="GO:0008033">
    <property type="term" value="P:tRNA processing"/>
    <property type="evidence" value="ECO:0007669"/>
    <property type="project" value="UniProtKB-KW"/>
</dbReference>
<gene>
    <name evidence="9 12" type="primary">rnc</name>
    <name evidence="12" type="ORF">INR99_10655</name>
</gene>
<feature type="domain" description="DRBM" evidence="10">
    <location>
        <begin position="156"/>
        <end position="226"/>
    </location>
</feature>
<dbReference type="InterPro" id="IPR000999">
    <property type="entry name" value="RNase_III_dom"/>
</dbReference>
<feature type="active site" evidence="9">
    <location>
        <position position="118"/>
    </location>
</feature>
<dbReference type="Pfam" id="PF00035">
    <property type="entry name" value="dsrm"/>
    <property type="match status" value="1"/>
</dbReference>
<dbReference type="PROSITE" id="PS50142">
    <property type="entry name" value="RNASE_3_2"/>
    <property type="match status" value="1"/>
</dbReference>
<dbReference type="Gene3D" id="3.30.160.20">
    <property type="match status" value="1"/>
</dbReference>
<evidence type="ECO:0000313" key="12">
    <source>
        <dbReference type="EMBL" id="MBE9609811.1"/>
    </source>
</evidence>
<keyword evidence="9" id="KW-0963">Cytoplasm</keyword>
<evidence type="ECO:0000259" key="11">
    <source>
        <dbReference type="PROSITE" id="PS50142"/>
    </source>
</evidence>
<feature type="active site" evidence="9">
    <location>
        <position position="46"/>
    </location>
</feature>
<comment type="catalytic activity">
    <reaction evidence="1 9">
        <text>Endonucleolytic cleavage to 5'-phosphomonoester.</text>
        <dbReference type="EC" id="3.1.26.3"/>
    </reaction>
</comment>
<dbReference type="SMART" id="SM00358">
    <property type="entry name" value="DSRM"/>
    <property type="match status" value="1"/>
</dbReference>
<keyword evidence="9" id="KW-0460">Magnesium</keyword>
<dbReference type="PANTHER" id="PTHR11207">
    <property type="entry name" value="RIBONUCLEASE III"/>
    <property type="match status" value="1"/>
</dbReference>
<dbReference type="GO" id="GO:0010468">
    <property type="term" value="P:regulation of gene expression"/>
    <property type="evidence" value="ECO:0007669"/>
    <property type="project" value="TreeGrafter"/>
</dbReference>
<dbReference type="InterPro" id="IPR011907">
    <property type="entry name" value="RNase_III"/>
</dbReference>
<dbReference type="GO" id="GO:0003725">
    <property type="term" value="F:double-stranded RNA binding"/>
    <property type="evidence" value="ECO:0007669"/>
    <property type="project" value="TreeGrafter"/>
</dbReference>
<dbReference type="RefSeq" id="WP_194116332.1">
    <property type="nucleotide sequence ID" value="NZ_JADFUA010000005.1"/>
</dbReference>
<keyword evidence="3 9" id="KW-0698">rRNA processing</keyword>
<dbReference type="HAMAP" id="MF_00104">
    <property type="entry name" value="RNase_III"/>
    <property type="match status" value="1"/>
</dbReference>
<sequence>MAVFLPAERLEKALGYVFSEPALLKQALTHRSHSAVHNERLEFVGDGILNALVARALFSFFPDLPEGDLSRIRARLVCQEGLAEIAFALKLGEFIRLGEGELKSGGFRRPSILADALEAVLGAIWLDGGLQALEPVIAKLFMPRIAAIDPATAGKDPKTALQEWLQARKQDLPQYVLLAMTGESPEQLFEVSCSIPKLRVITIGKSTSKRAAEQQAAGNALQQLRETFPGKKLVMK</sequence>
<reference evidence="12 13" key="1">
    <citation type="submission" date="2020-10" db="EMBL/GenBank/DDBJ databases">
        <title>The genome sequence of Chitinilyticum litopenaei 4Y14.</title>
        <authorList>
            <person name="Liu Y."/>
        </authorList>
    </citation>
    <scope>NUCLEOTIDE SEQUENCE [LARGE SCALE GENOMIC DNA]</scope>
    <source>
        <strain evidence="12 13">4Y14</strain>
    </source>
</reference>
<dbReference type="Proteomes" id="UP000604481">
    <property type="component" value="Unassembled WGS sequence"/>
</dbReference>
<name>A0A8J7FN96_9NEIS</name>
<dbReference type="Pfam" id="PF14622">
    <property type="entry name" value="Ribonucleas_3_3"/>
    <property type="match status" value="1"/>
</dbReference>
<feature type="binding site" evidence="9">
    <location>
        <position position="115"/>
    </location>
    <ligand>
        <name>Mg(2+)</name>
        <dbReference type="ChEBI" id="CHEBI:18420"/>
    </ligand>
</feature>
<comment type="subunit">
    <text evidence="9">Homodimer.</text>
</comment>
<dbReference type="EMBL" id="JADFUA010000005">
    <property type="protein sequence ID" value="MBE9609811.1"/>
    <property type="molecule type" value="Genomic_DNA"/>
</dbReference>
<comment type="caution">
    <text evidence="12">The sequence shown here is derived from an EMBL/GenBank/DDBJ whole genome shotgun (WGS) entry which is preliminary data.</text>
</comment>
<evidence type="ECO:0000256" key="2">
    <source>
        <dbReference type="ARBA" id="ARBA00010183"/>
    </source>
</evidence>
<feature type="binding site" evidence="9">
    <location>
        <position position="118"/>
    </location>
    <ligand>
        <name>Mg(2+)</name>
        <dbReference type="ChEBI" id="CHEBI:18420"/>
    </ligand>
</feature>
<keyword evidence="9" id="KW-0479">Metal-binding</keyword>
<dbReference type="GO" id="GO:0004525">
    <property type="term" value="F:ribonuclease III activity"/>
    <property type="evidence" value="ECO:0007669"/>
    <property type="project" value="UniProtKB-UniRule"/>
</dbReference>
<dbReference type="CDD" id="cd00593">
    <property type="entry name" value="RIBOc"/>
    <property type="match status" value="1"/>
</dbReference>
<keyword evidence="13" id="KW-1185">Reference proteome</keyword>
<protein>
    <recommendedName>
        <fullName evidence="9">Ribonuclease 3</fullName>
        <ecNumber evidence="9">3.1.26.3</ecNumber>
    </recommendedName>
    <alternativeName>
        <fullName evidence="9">Ribonuclease III</fullName>
        <shortName evidence="9">RNase III</shortName>
    </alternativeName>
</protein>
<dbReference type="GO" id="GO:0005737">
    <property type="term" value="C:cytoplasm"/>
    <property type="evidence" value="ECO:0007669"/>
    <property type="project" value="UniProtKB-SubCell"/>
</dbReference>
<dbReference type="SMART" id="SM00535">
    <property type="entry name" value="RIBOc"/>
    <property type="match status" value="1"/>
</dbReference>
<keyword evidence="9" id="KW-0699">rRNA-binding</keyword>
<proteinExistence type="inferred from homology"/>
<keyword evidence="6 9" id="KW-0255">Endonuclease</keyword>
<dbReference type="InterPro" id="IPR036389">
    <property type="entry name" value="RNase_III_sf"/>
</dbReference>
<dbReference type="Gene3D" id="1.10.1520.10">
    <property type="entry name" value="Ribonuclease III domain"/>
    <property type="match status" value="1"/>
</dbReference>
<feature type="binding site" evidence="9">
    <location>
        <position position="42"/>
    </location>
    <ligand>
        <name>Mg(2+)</name>
        <dbReference type="ChEBI" id="CHEBI:18420"/>
    </ligand>
</feature>
<dbReference type="PANTHER" id="PTHR11207:SF0">
    <property type="entry name" value="RIBONUCLEASE 3"/>
    <property type="match status" value="1"/>
</dbReference>
<dbReference type="SUPFAM" id="SSF54768">
    <property type="entry name" value="dsRNA-binding domain-like"/>
    <property type="match status" value="1"/>
</dbReference>
<evidence type="ECO:0000256" key="7">
    <source>
        <dbReference type="ARBA" id="ARBA00022801"/>
    </source>
</evidence>
<dbReference type="EC" id="3.1.26.3" evidence="9"/>
<dbReference type="PROSITE" id="PS50137">
    <property type="entry name" value="DS_RBD"/>
    <property type="match status" value="1"/>
</dbReference>
<keyword evidence="8 9" id="KW-0694">RNA-binding</keyword>
<accession>A0A8J7FN96</accession>
<keyword evidence="5 9" id="KW-0540">Nuclease</keyword>
<comment type="cofactor">
    <cofactor evidence="9">
        <name>Mg(2+)</name>
        <dbReference type="ChEBI" id="CHEBI:18420"/>
    </cofactor>
</comment>
<dbReference type="GO" id="GO:0006397">
    <property type="term" value="P:mRNA processing"/>
    <property type="evidence" value="ECO:0007669"/>
    <property type="project" value="UniProtKB-UniRule"/>
</dbReference>
<keyword evidence="4 9" id="KW-0507">mRNA processing</keyword>
<evidence type="ECO:0000256" key="1">
    <source>
        <dbReference type="ARBA" id="ARBA00000109"/>
    </source>
</evidence>
<keyword evidence="7 9" id="KW-0378">Hydrolase</keyword>
<evidence type="ECO:0000256" key="5">
    <source>
        <dbReference type="ARBA" id="ARBA00022722"/>
    </source>
</evidence>
<dbReference type="AlphaFoldDB" id="A0A8J7FN96"/>
<feature type="domain" description="RNase III" evidence="11">
    <location>
        <begin position="7"/>
        <end position="129"/>
    </location>
</feature>
<evidence type="ECO:0000256" key="6">
    <source>
        <dbReference type="ARBA" id="ARBA00022759"/>
    </source>
</evidence>
<evidence type="ECO:0000313" key="13">
    <source>
        <dbReference type="Proteomes" id="UP000604481"/>
    </source>
</evidence>
<dbReference type="PROSITE" id="PS00517">
    <property type="entry name" value="RNASE_3_1"/>
    <property type="match status" value="1"/>
</dbReference>
<dbReference type="InterPro" id="IPR014720">
    <property type="entry name" value="dsRBD_dom"/>
</dbReference>
<evidence type="ECO:0000256" key="9">
    <source>
        <dbReference type="HAMAP-Rule" id="MF_00104"/>
    </source>
</evidence>
<organism evidence="12 13">
    <name type="scientific">Chitinilyticum piscinae</name>
    <dbReference type="NCBI Taxonomy" id="2866724"/>
    <lineage>
        <taxon>Bacteria</taxon>
        <taxon>Pseudomonadati</taxon>
        <taxon>Pseudomonadota</taxon>
        <taxon>Betaproteobacteria</taxon>
        <taxon>Neisseriales</taxon>
        <taxon>Chitinibacteraceae</taxon>
        <taxon>Chitinilyticum</taxon>
    </lineage>
</organism>
<evidence type="ECO:0000256" key="8">
    <source>
        <dbReference type="ARBA" id="ARBA00022884"/>
    </source>
</evidence>
<dbReference type="FunFam" id="1.10.1520.10:FF:000001">
    <property type="entry name" value="Ribonuclease 3"/>
    <property type="match status" value="1"/>
</dbReference>
<dbReference type="CDD" id="cd10845">
    <property type="entry name" value="DSRM_RNAse_III_family"/>
    <property type="match status" value="1"/>
</dbReference>
<dbReference type="GO" id="GO:0006364">
    <property type="term" value="P:rRNA processing"/>
    <property type="evidence" value="ECO:0007669"/>
    <property type="project" value="UniProtKB-UniRule"/>
</dbReference>
<dbReference type="SUPFAM" id="SSF69065">
    <property type="entry name" value="RNase III domain-like"/>
    <property type="match status" value="1"/>
</dbReference>
<dbReference type="GO" id="GO:0019843">
    <property type="term" value="F:rRNA binding"/>
    <property type="evidence" value="ECO:0007669"/>
    <property type="project" value="UniProtKB-KW"/>
</dbReference>
<dbReference type="NCBIfam" id="TIGR02191">
    <property type="entry name" value="RNaseIII"/>
    <property type="match status" value="1"/>
</dbReference>
<keyword evidence="9" id="KW-0819">tRNA processing</keyword>
<comment type="similarity">
    <text evidence="2">Belongs to the ribonuclease III family.</text>
</comment>
<evidence type="ECO:0000256" key="3">
    <source>
        <dbReference type="ARBA" id="ARBA00022552"/>
    </source>
</evidence>
<evidence type="ECO:0000259" key="10">
    <source>
        <dbReference type="PROSITE" id="PS50137"/>
    </source>
</evidence>